<dbReference type="PANTHER" id="PTHR47293">
    <property type="entry name" value="JACALIN-RELATED LECTIN 3"/>
    <property type="match status" value="1"/>
</dbReference>
<dbReference type="CDD" id="cd09612">
    <property type="entry name" value="Jacalin"/>
    <property type="match status" value="3"/>
</dbReference>
<dbReference type="PROSITE" id="PS51752">
    <property type="entry name" value="JACALIN_LECTIN"/>
    <property type="match status" value="3"/>
</dbReference>
<evidence type="ECO:0000256" key="2">
    <source>
        <dbReference type="ARBA" id="ARBA00022734"/>
    </source>
</evidence>
<dbReference type="OrthoDB" id="4325201at2759"/>
<evidence type="ECO:0000313" key="5">
    <source>
        <dbReference type="Proteomes" id="UP000467841"/>
    </source>
</evidence>
<feature type="domain" description="Jacalin-type lectin" evidence="3">
    <location>
        <begin position="3"/>
        <end position="144"/>
    </location>
</feature>
<dbReference type="InterPro" id="IPR033734">
    <property type="entry name" value="Jacalin-like_lectin_dom_plant"/>
</dbReference>
<proteinExistence type="inferred from homology"/>
<dbReference type="SUPFAM" id="SSF51101">
    <property type="entry name" value="Mannose-binding lectins"/>
    <property type="match status" value="3"/>
</dbReference>
<dbReference type="Gene3D" id="2.100.10.30">
    <property type="entry name" value="Jacalin-like lectin domain"/>
    <property type="match status" value="3"/>
</dbReference>
<protein>
    <recommendedName>
        <fullName evidence="3">Jacalin-type lectin domain-containing protein</fullName>
    </recommendedName>
</protein>
<dbReference type="FunFam" id="2.100.10.30:FF:000001">
    <property type="entry name" value="Jacalin-related lectin 33"/>
    <property type="match status" value="3"/>
</dbReference>
<feature type="domain" description="Jacalin-type lectin" evidence="3">
    <location>
        <begin position="147"/>
        <end position="295"/>
    </location>
</feature>
<evidence type="ECO:0000259" key="3">
    <source>
        <dbReference type="PROSITE" id="PS51752"/>
    </source>
</evidence>
<dbReference type="SMART" id="SM00915">
    <property type="entry name" value="Jacalin"/>
    <property type="match status" value="3"/>
</dbReference>
<dbReference type="Proteomes" id="UP000467841">
    <property type="component" value="Unassembled WGS sequence"/>
</dbReference>
<sequence>MTAQRLEAVGVKNANNGNEWDDGFDHDDVTKIYVEGGLRGIQCIKFDYVKTEKPTRSSHGCSRQGFTQMLEIDHLQNEHLESVEGYNSSYGVQALQFRTNLRVSEMMGYEDGEKFKLAVDGKKIIGFHGSARMNVDALGAYFTEILPTRMEPKGGKGGDEWNDGAESADHEGVTKVHVRCGYEGVQNIRFDYVNKDGHTHEGNRHGSAPDPGFDLEPFEINHLGKEYLLSVDGYYDETSGLIQTLQFKTNLKISKMMGNGNRGTKFSLGCNGLRIIWFHGYAKEQLNSLGAYLTTLPLTKLEHIGNPNSGGHWDDGTFQGVRKVSVHYDDYIKSISFEYENEGKVETRDHGLKAEPIGKDAEFVVDYPNEYVTSIEGKFSENSGYTFIKSLTIKTSKERTSPTLGNAVGDNLVDFVLESKGCALVGFYGWCNYGSRVYSLGAYSYPMPFVQDPAKLKAQDDDEGASSDNGG</sequence>
<keyword evidence="5" id="KW-1185">Reference proteome</keyword>
<dbReference type="InterPro" id="IPR036404">
    <property type="entry name" value="Jacalin-like_lectin_dom_sf"/>
</dbReference>
<keyword evidence="2" id="KW-0430">Lectin</keyword>
<comment type="caution">
    <text evidence="4">The sequence shown here is derived from an EMBL/GenBank/DDBJ whole genome shotgun (WGS) entry which is preliminary data.</text>
</comment>
<evidence type="ECO:0000256" key="1">
    <source>
        <dbReference type="ARBA" id="ARBA00006568"/>
    </source>
</evidence>
<dbReference type="GO" id="GO:0030246">
    <property type="term" value="F:carbohydrate binding"/>
    <property type="evidence" value="ECO:0007669"/>
    <property type="project" value="UniProtKB-KW"/>
</dbReference>
<dbReference type="AlphaFoldDB" id="A0A6D2HX76"/>
<organism evidence="4 5">
    <name type="scientific">Microthlaspi erraticum</name>
    <dbReference type="NCBI Taxonomy" id="1685480"/>
    <lineage>
        <taxon>Eukaryota</taxon>
        <taxon>Viridiplantae</taxon>
        <taxon>Streptophyta</taxon>
        <taxon>Embryophyta</taxon>
        <taxon>Tracheophyta</taxon>
        <taxon>Spermatophyta</taxon>
        <taxon>Magnoliopsida</taxon>
        <taxon>eudicotyledons</taxon>
        <taxon>Gunneridae</taxon>
        <taxon>Pentapetalae</taxon>
        <taxon>rosids</taxon>
        <taxon>malvids</taxon>
        <taxon>Brassicales</taxon>
        <taxon>Brassicaceae</taxon>
        <taxon>Coluteocarpeae</taxon>
        <taxon>Microthlaspi</taxon>
    </lineage>
</organism>
<dbReference type="PANTHER" id="PTHR47293:SF73">
    <property type="entry name" value="JACALIN-RELATED LECTIN 46-RELATED"/>
    <property type="match status" value="1"/>
</dbReference>
<dbReference type="InterPro" id="IPR001229">
    <property type="entry name" value="Jacalin-like_lectin_dom"/>
</dbReference>
<name>A0A6D2HX76_9BRAS</name>
<dbReference type="EMBL" id="CACVBM020000543">
    <property type="protein sequence ID" value="CAA7020337.1"/>
    <property type="molecule type" value="Genomic_DNA"/>
</dbReference>
<evidence type="ECO:0000313" key="4">
    <source>
        <dbReference type="EMBL" id="CAA7020337.1"/>
    </source>
</evidence>
<dbReference type="Pfam" id="PF01419">
    <property type="entry name" value="Jacalin"/>
    <property type="match status" value="3"/>
</dbReference>
<comment type="similarity">
    <text evidence="1">Belongs to the jacalin lectin family.</text>
</comment>
<reference evidence="4" key="1">
    <citation type="submission" date="2020-01" db="EMBL/GenBank/DDBJ databases">
        <authorList>
            <person name="Mishra B."/>
        </authorList>
    </citation>
    <scope>NUCLEOTIDE SEQUENCE [LARGE SCALE GENOMIC DNA]</scope>
</reference>
<gene>
    <name evidence="4" type="ORF">MERR_LOCUS7572</name>
</gene>
<feature type="domain" description="Jacalin-type lectin" evidence="3">
    <location>
        <begin position="298"/>
        <end position="446"/>
    </location>
</feature>
<accession>A0A6D2HX76</accession>